<dbReference type="GO" id="GO:0004497">
    <property type="term" value="F:monooxygenase activity"/>
    <property type="evidence" value="ECO:0007669"/>
    <property type="project" value="UniProtKB-KW"/>
</dbReference>
<keyword evidence="4" id="KW-1185">Reference proteome</keyword>
<comment type="caution">
    <text evidence="2">The sequence shown here is derived from an EMBL/GenBank/DDBJ whole genome shotgun (WGS) entry which is preliminary data.</text>
</comment>
<dbReference type="EMBL" id="JARAWP010000006">
    <property type="protein sequence ID" value="MDX3018663.1"/>
    <property type="molecule type" value="Genomic_DNA"/>
</dbReference>
<feature type="domain" description="ABM" evidence="1">
    <location>
        <begin position="2"/>
        <end position="92"/>
    </location>
</feature>
<keyword evidence="2" id="KW-0503">Monooxygenase</keyword>
<dbReference type="InterPro" id="IPR007138">
    <property type="entry name" value="ABM_dom"/>
</dbReference>
<accession>A0AAP6EDM4</accession>
<organism evidence="2 5">
    <name type="scientific">Streptomyces acidiscabies</name>
    <dbReference type="NCBI Taxonomy" id="42234"/>
    <lineage>
        <taxon>Bacteria</taxon>
        <taxon>Bacillati</taxon>
        <taxon>Actinomycetota</taxon>
        <taxon>Actinomycetes</taxon>
        <taxon>Kitasatosporales</taxon>
        <taxon>Streptomycetaceae</taxon>
        <taxon>Streptomyces</taxon>
    </lineage>
</organism>
<dbReference type="PROSITE" id="PS51725">
    <property type="entry name" value="ABM"/>
    <property type="match status" value="1"/>
</dbReference>
<dbReference type="Gene3D" id="3.30.70.100">
    <property type="match status" value="1"/>
</dbReference>
<dbReference type="GeneID" id="69808336"/>
<dbReference type="InterPro" id="IPR011008">
    <property type="entry name" value="Dimeric_a/b-barrel"/>
</dbReference>
<evidence type="ECO:0000313" key="4">
    <source>
        <dbReference type="Proteomes" id="UP001272987"/>
    </source>
</evidence>
<evidence type="ECO:0000313" key="3">
    <source>
        <dbReference type="EMBL" id="MDX3018663.1"/>
    </source>
</evidence>
<dbReference type="SUPFAM" id="SSF54909">
    <property type="entry name" value="Dimeric alpha+beta barrel"/>
    <property type="match status" value="1"/>
</dbReference>
<dbReference type="Proteomes" id="UP001282288">
    <property type="component" value="Unassembled WGS sequence"/>
</dbReference>
<proteinExistence type="predicted"/>
<dbReference type="AlphaFoldDB" id="A0AAP6EDM4"/>
<sequence length="101" mass="11764">MIVMINRFTLRPGTTAERFEALFDKVSDLALDHPGYLDHTFVRDQDDPTRYLNVARWESVEEYREFMKMDAHTAFYPEILALTEVSPALYELQLEFDASAA</sequence>
<name>A0AAP6EDM4_9ACTN</name>
<dbReference type="RefSeq" id="WP_010353754.1">
    <property type="nucleotide sequence ID" value="NZ_BCMK01000009.1"/>
</dbReference>
<dbReference type="Pfam" id="PF03992">
    <property type="entry name" value="ABM"/>
    <property type="match status" value="1"/>
</dbReference>
<reference evidence="2 4" key="1">
    <citation type="journal article" date="2023" name="Microb. Genom.">
        <title>Mesoterricola silvestris gen. nov., sp. nov., Mesoterricola sediminis sp. nov., Geothrix oryzae sp. nov., Geothrix edaphica sp. nov., Geothrix rubra sp. nov., and Geothrix limicola sp. nov., six novel members of Acidobacteriota isolated from soils.</title>
        <authorList>
            <person name="Weisberg A.J."/>
            <person name="Pearce E."/>
            <person name="Kramer C.G."/>
            <person name="Chang J.H."/>
            <person name="Clarke C.R."/>
        </authorList>
    </citation>
    <scope>NUCLEOTIDE SEQUENCE</scope>
    <source>
        <strain evidence="3 4">NB05-1H</strain>
        <strain evidence="2">NRRL_B-16521</strain>
    </source>
</reference>
<evidence type="ECO:0000259" key="1">
    <source>
        <dbReference type="PROSITE" id="PS51725"/>
    </source>
</evidence>
<dbReference type="EMBL" id="JARAWC010000001">
    <property type="protein sequence ID" value="MDX2958296.1"/>
    <property type="molecule type" value="Genomic_DNA"/>
</dbReference>
<protein>
    <submittedName>
        <fullName evidence="2">Antibiotic biosynthesis monooxygenase</fullName>
    </submittedName>
</protein>
<keyword evidence="2" id="KW-0560">Oxidoreductase</keyword>
<evidence type="ECO:0000313" key="2">
    <source>
        <dbReference type="EMBL" id="MDX2958296.1"/>
    </source>
</evidence>
<gene>
    <name evidence="2" type="ORF">PV399_00980</name>
    <name evidence="3" type="ORF">PV666_12290</name>
</gene>
<dbReference type="Proteomes" id="UP001272987">
    <property type="component" value="Unassembled WGS sequence"/>
</dbReference>
<evidence type="ECO:0000313" key="5">
    <source>
        <dbReference type="Proteomes" id="UP001282288"/>
    </source>
</evidence>